<proteinExistence type="predicted"/>
<reference evidence="3" key="1">
    <citation type="journal article" date="2013" name="G3 (Bethesda)">
        <title>Comparative genomics of a plant-pathogenic fungus, Pyrenophora tritici-repentis, reveals transduplication and the impact of repeat elements on pathogenicity and population divergence.</title>
        <authorList>
            <person name="Manning V.A."/>
            <person name="Pandelova I."/>
            <person name="Dhillon B."/>
            <person name="Wilhelm L.J."/>
            <person name="Goodwin S.B."/>
            <person name="Berlin A.M."/>
            <person name="Figueroa M."/>
            <person name="Freitag M."/>
            <person name="Hane J.K."/>
            <person name="Henrissat B."/>
            <person name="Holman W.H."/>
            <person name="Kodira C.D."/>
            <person name="Martin J."/>
            <person name="Oliver R.P."/>
            <person name="Robbertse B."/>
            <person name="Schackwitz W."/>
            <person name="Schwartz D.C."/>
            <person name="Spatafora J.W."/>
            <person name="Turgeon B.G."/>
            <person name="Yandava C."/>
            <person name="Young S."/>
            <person name="Zhou S."/>
            <person name="Zeng Q."/>
            <person name="Grigoriev I.V."/>
            <person name="Ma L.-J."/>
            <person name="Ciuffetti L.M."/>
        </authorList>
    </citation>
    <scope>NUCLEOTIDE SEQUENCE [LARGE SCALE GENOMIC DNA]</scope>
    <source>
        <strain evidence="3">Pt-1C-BFP</strain>
    </source>
</reference>
<feature type="signal peptide" evidence="1">
    <location>
        <begin position="1"/>
        <end position="17"/>
    </location>
</feature>
<evidence type="ECO:0000256" key="1">
    <source>
        <dbReference type="SAM" id="SignalP"/>
    </source>
</evidence>
<gene>
    <name evidence="2" type="ORF">PTRG_07936</name>
</gene>
<protein>
    <submittedName>
        <fullName evidence="2">Uncharacterized protein</fullName>
    </submittedName>
</protein>
<dbReference type="Proteomes" id="UP000001471">
    <property type="component" value="Unassembled WGS sequence"/>
</dbReference>
<dbReference type="InParanoid" id="B2WD77"/>
<dbReference type="EMBL" id="DS231622">
    <property type="protein sequence ID" value="EDU50855.1"/>
    <property type="molecule type" value="Genomic_DNA"/>
</dbReference>
<accession>B2WD77</accession>
<organism evidence="2 3">
    <name type="scientific">Pyrenophora tritici-repentis (strain Pt-1C-BFP)</name>
    <name type="common">Wheat tan spot fungus</name>
    <name type="synonym">Drechslera tritici-repentis</name>
    <dbReference type="NCBI Taxonomy" id="426418"/>
    <lineage>
        <taxon>Eukaryota</taxon>
        <taxon>Fungi</taxon>
        <taxon>Dikarya</taxon>
        <taxon>Ascomycota</taxon>
        <taxon>Pezizomycotina</taxon>
        <taxon>Dothideomycetes</taxon>
        <taxon>Pleosporomycetidae</taxon>
        <taxon>Pleosporales</taxon>
        <taxon>Pleosporineae</taxon>
        <taxon>Pleosporaceae</taxon>
        <taxon>Pyrenophora</taxon>
    </lineage>
</organism>
<sequence>MHLLSLLLPLIALKVSATDSKNEIGFDYFIPFQPPCIPRRFWIDCTEIEPGKWIPAEEPMTNIPFVEKRNCQYEWGVSAWVPFNNGKLGNIGCFYEKIMRKVVIDYTSSCCPPPWKEDIESEEQSIINSLDAGFDPESDLNDDIYSGGGWSVDTSTWESLHQK</sequence>
<feature type="chain" id="PRO_5002784707" evidence="1">
    <location>
        <begin position="18"/>
        <end position="163"/>
    </location>
</feature>
<dbReference type="HOGENOM" id="CLU_1627928_0_0_1"/>
<evidence type="ECO:0000313" key="3">
    <source>
        <dbReference type="Proteomes" id="UP000001471"/>
    </source>
</evidence>
<name>B2WD77_PYRTR</name>
<keyword evidence="1" id="KW-0732">Signal</keyword>
<evidence type="ECO:0000313" key="2">
    <source>
        <dbReference type="EMBL" id="EDU50855.1"/>
    </source>
</evidence>
<dbReference type="AlphaFoldDB" id="B2WD77"/>